<evidence type="ECO:0000259" key="1">
    <source>
        <dbReference type="Pfam" id="PF02525"/>
    </source>
</evidence>
<accession>A0A136PX97</accession>
<dbReference type="EMBL" id="LRQV01000010">
    <property type="protein sequence ID" value="KXK63052.1"/>
    <property type="molecule type" value="Genomic_DNA"/>
</dbReference>
<organism evidence="2 3">
    <name type="scientific">Micromonospora rosaria</name>
    <dbReference type="NCBI Taxonomy" id="47874"/>
    <lineage>
        <taxon>Bacteria</taxon>
        <taxon>Bacillati</taxon>
        <taxon>Actinomycetota</taxon>
        <taxon>Actinomycetes</taxon>
        <taxon>Micromonosporales</taxon>
        <taxon>Micromonosporaceae</taxon>
        <taxon>Micromonospora</taxon>
    </lineage>
</organism>
<dbReference type="Proteomes" id="UP000070620">
    <property type="component" value="Unassembled WGS sequence"/>
</dbReference>
<name>A0A136PX97_9ACTN</name>
<gene>
    <name evidence="2" type="ORF">AWW66_05260</name>
</gene>
<dbReference type="InterPro" id="IPR003680">
    <property type="entry name" value="Flavodoxin_fold"/>
</dbReference>
<dbReference type="InterPro" id="IPR029039">
    <property type="entry name" value="Flavoprotein-like_sf"/>
</dbReference>
<dbReference type="AlphaFoldDB" id="A0A136PX97"/>
<evidence type="ECO:0000313" key="2">
    <source>
        <dbReference type="EMBL" id="KXK63052.1"/>
    </source>
</evidence>
<dbReference type="RefSeq" id="WP_067360502.1">
    <property type="nucleotide sequence ID" value="NZ_JBIUBN010000015.1"/>
</dbReference>
<sequence length="224" mass="24064">MSLLRVDASIRAEGSTSRALADIVEGQWLDIATAPTIVRREIGTTPLPSEAWAAALAASATPAPDRTPGQQSALDLAGALVDELAVAEAYLFAVPLYNFGVSQHFKAYVDLVVADARMSPERTPVTSGKPGVLVTVQGGNYAPGTPKEGWDHATAWMRRILEDVWRIDLEVVTREFTLVGVNPALDGFTELAKEIKTNAEQHAHRQGRALASRQLTARADAAIR</sequence>
<feature type="domain" description="Flavodoxin-like fold" evidence="1">
    <location>
        <begin position="1"/>
        <end position="164"/>
    </location>
</feature>
<dbReference type="PANTHER" id="PTHR43741">
    <property type="entry name" value="FMN-DEPENDENT NADH-AZOREDUCTASE 1"/>
    <property type="match status" value="1"/>
</dbReference>
<keyword evidence="3" id="KW-1185">Reference proteome</keyword>
<dbReference type="InterPro" id="IPR050104">
    <property type="entry name" value="FMN-dep_NADH:Q_OxRdtase_AzoR1"/>
</dbReference>
<protein>
    <submittedName>
        <fullName evidence="2">ACP phosphodiesterase</fullName>
    </submittedName>
</protein>
<proteinExistence type="predicted"/>
<comment type="caution">
    <text evidence="2">The sequence shown here is derived from an EMBL/GenBank/DDBJ whole genome shotgun (WGS) entry which is preliminary data.</text>
</comment>
<dbReference type="OrthoDB" id="9805013at2"/>
<dbReference type="Gene3D" id="3.40.50.360">
    <property type="match status" value="1"/>
</dbReference>
<dbReference type="PANTHER" id="PTHR43741:SF4">
    <property type="entry name" value="FMN-DEPENDENT NADH:QUINONE OXIDOREDUCTASE"/>
    <property type="match status" value="1"/>
</dbReference>
<dbReference type="Pfam" id="PF02525">
    <property type="entry name" value="Flavodoxin_2"/>
    <property type="match status" value="1"/>
</dbReference>
<reference evidence="2 3" key="1">
    <citation type="submission" date="2016-01" db="EMBL/GenBank/DDBJ databases">
        <title>Whole genome sequence and analysis of Micromonospora rosaria DSM 803, which can produce antibacterial substance rosamicin.</title>
        <authorList>
            <person name="Yang H."/>
            <person name="He X."/>
            <person name="Zhu D."/>
        </authorList>
    </citation>
    <scope>NUCLEOTIDE SEQUENCE [LARGE SCALE GENOMIC DNA]</scope>
    <source>
        <strain evidence="2 3">DSM 803</strain>
    </source>
</reference>
<evidence type="ECO:0000313" key="3">
    <source>
        <dbReference type="Proteomes" id="UP000070620"/>
    </source>
</evidence>
<dbReference type="SUPFAM" id="SSF52218">
    <property type="entry name" value="Flavoproteins"/>
    <property type="match status" value="1"/>
</dbReference>